<evidence type="ECO:0000256" key="4">
    <source>
        <dbReference type="ARBA" id="ARBA00022692"/>
    </source>
</evidence>
<feature type="transmembrane region" description="Helical" evidence="8">
    <location>
        <begin position="357"/>
        <end position="377"/>
    </location>
</feature>
<proteinExistence type="inferred from homology"/>
<dbReference type="GO" id="GO:0005886">
    <property type="term" value="C:plasma membrane"/>
    <property type="evidence" value="ECO:0007669"/>
    <property type="project" value="UniProtKB-SubCell"/>
</dbReference>
<evidence type="ECO:0000256" key="5">
    <source>
        <dbReference type="ARBA" id="ARBA00022989"/>
    </source>
</evidence>
<keyword evidence="4 8" id="KW-0812">Transmembrane</keyword>
<keyword evidence="2" id="KW-1003">Cell membrane</keyword>
<keyword evidence="3" id="KW-0808">Transferase</keyword>
<comment type="similarity">
    <text evidence="7">Belongs to the glycosyltransferase 87 family.</text>
</comment>
<protein>
    <submittedName>
        <fullName evidence="9">DUF2029 domain-containing protein</fullName>
    </submittedName>
</protein>
<feature type="transmembrane region" description="Helical" evidence="8">
    <location>
        <begin position="12"/>
        <end position="31"/>
    </location>
</feature>
<keyword evidence="10" id="KW-1185">Reference proteome</keyword>
<feature type="transmembrane region" description="Helical" evidence="8">
    <location>
        <begin position="284"/>
        <end position="315"/>
    </location>
</feature>
<accession>A0A7L5E3P0</accession>
<dbReference type="Proteomes" id="UP000503278">
    <property type="component" value="Chromosome"/>
</dbReference>
<feature type="transmembrane region" description="Helical" evidence="8">
    <location>
        <begin position="76"/>
        <end position="103"/>
    </location>
</feature>
<evidence type="ECO:0000313" key="9">
    <source>
        <dbReference type="EMBL" id="QJD97962.1"/>
    </source>
</evidence>
<feature type="transmembrane region" description="Helical" evidence="8">
    <location>
        <begin position="155"/>
        <end position="179"/>
    </location>
</feature>
<evidence type="ECO:0000256" key="3">
    <source>
        <dbReference type="ARBA" id="ARBA00022679"/>
    </source>
</evidence>
<keyword evidence="5 8" id="KW-1133">Transmembrane helix</keyword>
<evidence type="ECO:0000256" key="6">
    <source>
        <dbReference type="ARBA" id="ARBA00023136"/>
    </source>
</evidence>
<dbReference type="EMBL" id="CP051682">
    <property type="protein sequence ID" value="QJD97962.1"/>
    <property type="molecule type" value="Genomic_DNA"/>
</dbReference>
<evidence type="ECO:0000256" key="1">
    <source>
        <dbReference type="ARBA" id="ARBA00004651"/>
    </source>
</evidence>
<feature type="transmembrane region" description="Helical" evidence="8">
    <location>
        <begin position="186"/>
        <end position="204"/>
    </location>
</feature>
<dbReference type="RefSeq" id="WP_169610603.1">
    <property type="nucleotide sequence ID" value="NZ_CP051682.1"/>
</dbReference>
<organism evidence="9 10">
    <name type="scientific">Mucilaginibacter robiniae</name>
    <dbReference type="NCBI Taxonomy" id="2728022"/>
    <lineage>
        <taxon>Bacteria</taxon>
        <taxon>Pseudomonadati</taxon>
        <taxon>Bacteroidota</taxon>
        <taxon>Sphingobacteriia</taxon>
        <taxon>Sphingobacteriales</taxon>
        <taxon>Sphingobacteriaceae</taxon>
        <taxon>Mucilaginibacter</taxon>
    </lineage>
</organism>
<evidence type="ECO:0000256" key="7">
    <source>
        <dbReference type="ARBA" id="ARBA00024033"/>
    </source>
</evidence>
<comment type="subcellular location">
    <subcellularLocation>
        <location evidence="1">Cell membrane</location>
        <topology evidence="1">Multi-pass membrane protein</topology>
    </subcellularLocation>
</comment>
<reference evidence="9 10" key="1">
    <citation type="submission" date="2020-04" db="EMBL/GenBank/DDBJ databases">
        <title>Genome sequencing of novel species.</title>
        <authorList>
            <person name="Heo J."/>
            <person name="Kim S.-J."/>
            <person name="Kim J.-S."/>
            <person name="Hong S.-B."/>
            <person name="Kwon S.-W."/>
        </authorList>
    </citation>
    <scope>NUCLEOTIDE SEQUENCE [LARGE SCALE GENOMIC DNA]</scope>
    <source>
        <strain evidence="9 10">F39-2</strain>
    </source>
</reference>
<feature type="transmembrane region" description="Helical" evidence="8">
    <location>
        <begin position="327"/>
        <end position="345"/>
    </location>
</feature>
<evidence type="ECO:0000313" key="10">
    <source>
        <dbReference type="Proteomes" id="UP000503278"/>
    </source>
</evidence>
<feature type="transmembrane region" description="Helical" evidence="8">
    <location>
        <begin position="255"/>
        <end position="272"/>
    </location>
</feature>
<dbReference type="KEGG" id="mrob:HH214_19810"/>
<feature type="transmembrane region" description="Helical" evidence="8">
    <location>
        <begin position="115"/>
        <end position="143"/>
    </location>
</feature>
<sequence length="405" mass="46640">MSKLISFYKNYKVVSILWLLVSLFCWWLKYFHNRYNNYLIFKGVYYHTLSQVNLYNYYPLEYGDCNHYGPVFSLLIAPFAILPDSIGFLLFTLLNTVVLLWAIHKLPLRTKSKMFIMLFSVVEFANATHYIQFNAVITAIIIFSFLLVEAEKDEWATMLIALGTLIKLYPIVGLTFFVFSKHKYRFIISGLVWLAVFFALPMLISSKHYIVQTYIDWYNSLHSKNMENIGVGSSQDISVMGTVRALLHNPTIPNTPFLLFAAAVFGIALLRFKQYSSLNYRLQVLASALMLVVLFSTGSEHPTYIIAVVGALIWIFMYDKPFTKVNIALLVLLVLVTGLGPTDAFPRYIRHEYINKYMIKAWPCIIAWLMISYQLLFKNFNLSDVRLNSNDVHSLSSKNSSEVVA</sequence>
<dbReference type="InterPro" id="IPR018584">
    <property type="entry name" value="GT87"/>
</dbReference>
<dbReference type="Pfam" id="PF09594">
    <property type="entry name" value="GT87"/>
    <property type="match status" value="1"/>
</dbReference>
<name>A0A7L5E3P0_9SPHI</name>
<keyword evidence="6 8" id="KW-0472">Membrane</keyword>
<dbReference type="GO" id="GO:0016758">
    <property type="term" value="F:hexosyltransferase activity"/>
    <property type="evidence" value="ECO:0007669"/>
    <property type="project" value="InterPro"/>
</dbReference>
<dbReference type="AlphaFoldDB" id="A0A7L5E3P0"/>
<evidence type="ECO:0000256" key="8">
    <source>
        <dbReference type="SAM" id="Phobius"/>
    </source>
</evidence>
<evidence type="ECO:0000256" key="2">
    <source>
        <dbReference type="ARBA" id="ARBA00022475"/>
    </source>
</evidence>
<gene>
    <name evidence="9" type="ORF">HH214_19810</name>
</gene>